<comment type="caution">
    <text evidence="24">The sequence shown here is derived from an EMBL/GenBank/DDBJ whole genome shotgun (WGS) entry which is preliminary data.</text>
</comment>
<dbReference type="Pfam" id="PF00512">
    <property type="entry name" value="HisKA"/>
    <property type="match status" value="1"/>
</dbReference>
<evidence type="ECO:0000256" key="15">
    <source>
        <dbReference type="ARBA" id="ARBA00068150"/>
    </source>
</evidence>
<dbReference type="InterPro" id="IPR036890">
    <property type="entry name" value="HATPase_C_sf"/>
</dbReference>
<keyword evidence="18" id="KW-0175">Coiled coil</keyword>
<name>A0A1X0YDQ5_9BACT</name>
<feature type="modified residue" description="4-aspartylphosphate" evidence="17">
    <location>
        <position position="813"/>
    </location>
</feature>
<reference evidence="24 25" key="1">
    <citation type="submission" date="2017-03" db="EMBL/GenBank/DDBJ databases">
        <title>Genome sequence of Geothermobacter sp. EPR-M, Deep-Sea Iron Reducer.</title>
        <authorList>
            <person name="Tully B."/>
            <person name="Savalia P."/>
            <person name="Abuyen K."/>
            <person name="Baughan C."/>
            <person name="Romero E."/>
            <person name="Ronkowski C."/>
            <person name="Torres B."/>
            <person name="Tremblay J."/>
            <person name="Trujillo A."/>
            <person name="Tyler M."/>
            <person name="Perez-Rodriguez I."/>
            <person name="Amend J."/>
        </authorList>
    </citation>
    <scope>NUCLEOTIDE SEQUENCE [LARGE SCALE GENOMIC DNA]</scope>
    <source>
        <strain evidence="24 25">EPR-M</strain>
    </source>
</reference>
<feature type="coiled-coil region" evidence="18">
    <location>
        <begin position="455"/>
        <end position="517"/>
    </location>
</feature>
<protein>
    <recommendedName>
        <fullName evidence="15">Sensory/regulatory protein RpfC</fullName>
        <ecNumber evidence="3">2.7.13.3</ecNumber>
    </recommendedName>
</protein>
<dbReference type="FunFam" id="1.10.287.130:FF:000002">
    <property type="entry name" value="Two-component osmosensing histidine kinase"/>
    <property type="match status" value="1"/>
</dbReference>
<evidence type="ECO:0000256" key="18">
    <source>
        <dbReference type="SAM" id="Coils"/>
    </source>
</evidence>
<dbReference type="PANTHER" id="PTHR45339">
    <property type="entry name" value="HYBRID SIGNAL TRANSDUCTION HISTIDINE KINASE J"/>
    <property type="match status" value="1"/>
</dbReference>
<evidence type="ECO:0000256" key="2">
    <source>
        <dbReference type="ARBA" id="ARBA00004651"/>
    </source>
</evidence>
<dbReference type="AlphaFoldDB" id="A0A1X0YDQ5"/>
<dbReference type="SUPFAM" id="SSF47226">
    <property type="entry name" value="Histidine-containing phosphotransfer domain, HPT domain"/>
    <property type="match status" value="1"/>
</dbReference>
<feature type="modified residue" description="Phosphohistidine" evidence="16">
    <location>
        <position position="954"/>
    </location>
</feature>
<evidence type="ECO:0000256" key="10">
    <source>
        <dbReference type="ARBA" id="ARBA00022840"/>
    </source>
</evidence>
<keyword evidence="10" id="KW-0067">ATP-binding</keyword>
<evidence type="ECO:0000256" key="4">
    <source>
        <dbReference type="ARBA" id="ARBA00022475"/>
    </source>
</evidence>
<dbReference type="InterPro" id="IPR001789">
    <property type="entry name" value="Sig_transdc_resp-reg_receiver"/>
</dbReference>
<dbReference type="Pfam" id="PF02518">
    <property type="entry name" value="HATPase_c"/>
    <property type="match status" value="1"/>
</dbReference>
<dbReference type="FunFam" id="3.30.565.10:FF:000010">
    <property type="entry name" value="Sensor histidine kinase RcsC"/>
    <property type="match status" value="1"/>
</dbReference>
<evidence type="ECO:0000256" key="9">
    <source>
        <dbReference type="ARBA" id="ARBA00022777"/>
    </source>
</evidence>
<feature type="compositionally biased region" description="Low complexity" evidence="19">
    <location>
        <begin position="1012"/>
        <end position="1023"/>
    </location>
</feature>
<dbReference type="Gene3D" id="3.40.50.2300">
    <property type="match status" value="1"/>
</dbReference>
<dbReference type="Proteomes" id="UP000193136">
    <property type="component" value="Unassembled WGS sequence"/>
</dbReference>
<evidence type="ECO:0000256" key="14">
    <source>
        <dbReference type="ARBA" id="ARBA00064003"/>
    </source>
</evidence>
<evidence type="ECO:0000256" key="1">
    <source>
        <dbReference type="ARBA" id="ARBA00000085"/>
    </source>
</evidence>
<comment type="catalytic activity">
    <reaction evidence="1">
        <text>ATP + protein L-histidine = ADP + protein N-phospho-L-histidine.</text>
        <dbReference type="EC" id="2.7.13.3"/>
    </reaction>
</comment>
<dbReference type="EMBL" id="NAAD01000001">
    <property type="protein sequence ID" value="ORJ63320.1"/>
    <property type="molecule type" value="Genomic_DNA"/>
</dbReference>
<dbReference type="InterPro" id="IPR036641">
    <property type="entry name" value="HPT_dom_sf"/>
</dbReference>
<dbReference type="SMART" id="SM00388">
    <property type="entry name" value="HisKA"/>
    <property type="match status" value="1"/>
</dbReference>
<dbReference type="InterPro" id="IPR003661">
    <property type="entry name" value="HisK_dim/P_dom"/>
</dbReference>
<accession>A0A1X0YDQ5</accession>
<dbReference type="CDD" id="cd16922">
    <property type="entry name" value="HATPase_EvgS-ArcB-TorS-like"/>
    <property type="match status" value="1"/>
</dbReference>
<dbReference type="Gene3D" id="3.30.565.10">
    <property type="entry name" value="Histidine kinase-like ATPase, C-terminal domain"/>
    <property type="match status" value="1"/>
</dbReference>
<keyword evidence="12" id="KW-0902">Two-component regulatory system</keyword>
<evidence type="ECO:0000256" key="12">
    <source>
        <dbReference type="ARBA" id="ARBA00023012"/>
    </source>
</evidence>
<keyword evidence="9" id="KW-0418">Kinase</keyword>
<dbReference type="STRING" id="1969733.B5V00_00175"/>
<dbReference type="SUPFAM" id="SSF52172">
    <property type="entry name" value="CheY-like"/>
    <property type="match status" value="1"/>
</dbReference>
<dbReference type="SMART" id="SM00065">
    <property type="entry name" value="GAF"/>
    <property type="match status" value="1"/>
</dbReference>
<keyword evidence="8" id="KW-0547">Nucleotide-binding</keyword>
<dbReference type="SUPFAM" id="SSF55874">
    <property type="entry name" value="ATPase domain of HSP90 chaperone/DNA topoisomerase II/histidine kinase"/>
    <property type="match status" value="1"/>
</dbReference>
<dbReference type="SMART" id="SM00448">
    <property type="entry name" value="REC"/>
    <property type="match status" value="1"/>
</dbReference>
<dbReference type="InterPro" id="IPR003594">
    <property type="entry name" value="HATPase_dom"/>
</dbReference>
<dbReference type="OrthoDB" id="9769359at2"/>
<comment type="subunit">
    <text evidence="14">At low DSF concentrations, interacts with RpfF.</text>
</comment>
<feature type="transmembrane region" description="Helical" evidence="20">
    <location>
        <begin position="237"/>
        <end position="256"/>
    </location>
</feature>
<keyword evidence="6" id="KW-0808">Transferase</keyword>
<dbReference type="Gene3D" id="1.20.120.160">
    <property type="entry name" value="HPT domain"/>
    <property type="match status" value="1"/>
</dbReference>
<evidence type="ECO:0000256" key="17">
    <source>
        <dbReference type="PROSITE-ProRule" id="PRU00169"/>
    </source>
</evidence>
<dbReference type="PANTHER" id="PTHR45339:SF1">
    <property type="entry name" value="HYBRID SIGNAL TRANSDUCTION HISTIDINE KINASE J"/>
    <property type="match status" value="1"/>
</dbReference>
<proteinExistence type="predicted"/>
<keyword evidence="25" id="KW-1185">Reference proteome</keyword>
<dbReference type="SMART" id="SM00387">
    <property type="entry name" value="HATPase_c"/>
    <property type="match status" value="1"/>
</dbReference>
<evidence type="ECO:0000256" key="20">
    <source>
        <dbReference type="SAM" id="Phobius"/>
    </source>
</evidence>
<evidence type="ECO:0000256" key="7">
    <source>
        <dbReference type="ARBA" id="ARBA00022692"/>
    </source>
</evidence>
<dbReference type="Pfam" id="PF01590">
    <property type="entry name" value="GAF"/>
    <property type="match status" value="1"/>
</dbReference>
<evidence type="ECO:0000256" key="13">
    <source>
        <dbReference type="ARBA" id="ARBA00023136"/>
    </source>
</evidence>
<dbReference type="Gene3D" id="1.10.287.130">
    <property type="match status" value="1"/>
</dbReference>
<dbReference type="PROSITE" id="PS50894">
    <property type="entry name" value="HPT"/>
    <property type="match status" value="1"/>
</dbReference>
<dbReference type="GO" id="GO:0000155">
    <property type="term" value="F:phosphorelay sensor kinase activity"/>
    <property type="evidence" value="ECO:0007669"/>
    <property type="project" value="InterPro"/>
</dbReference>
<evidence type="ECO:0000313" key="24">
    <source>
        <dbReference type="EMBL" id="ORJ63320.1"/>
    </source>
</evidence>
<keyword evidence="4" id="KW-1003">Cell membrane</keyword>
<dbReference type="InterPro" id="IPR004358">
    <property type="entry name" value="Sig_transdc_His_kin-like_C"/>
</dbReference>
<sequence>MTRQFSGNTQSMKQTGQEDEPVYNSRILDTYVKFLKSKYPSIDLNTLLEHTGISADEIADEGHWFSQRQVDRFYDNLVQMTGQNDIAREAGRFAASPEALGSLRQYLLGFMSLDKFFAIFEQTSKKLTRSATYRTRKLARNSYEVTVQPYPGMEEKPFQCANRTGFFEAIGTLFGFEPPDIEHSECLFKGGRVCRYVISWKKGRTATHRRFGLAAGILYCGGLLLAAIFPPLRATDFFWPGYIFFGLTLLVFFQYLEKKCLKKRLMELRENSQKNLEQINTNYNNALIINEIGQTISRATDIETILSDIVQIFQTRLDYQRCAIYLANKDRTRLVFRQGLSQIPDQLDLARKIDFHLDNPSSRGIFITAFHQQRPILTNDIYELKDLFSPRSFKLAQDLGVKSIICCPIICDGQSLGILAVDNFQSKRVLVKSDLSLLMGIASTLGVSIRNAELLTTLQNQLDEIKARDEELRRHSEILEEQVQKRTRELNEALIKARDLANQANAANREKSRFLANMSHEIRTPLYGVLGMTEILLKSNLNEDQRAKGLTVFESGKMLLRIIDDILDLSKIEAGKIEFENIPFTLRETVAATIELFSSLAEKKELALTLDIDDRAPNLLRGDPIRLRQILSNLISNAIKFTERGGVEVRVEVLEDLPDRATLKFSVKDSGVGIPAEKLERIFEGFTQAEDSVARKYGGTGLGTTIARHLVELQGGAIDVKSNVEQGTCFWFRLGYAKAAAAVSAVAETESDYDTKRVEKPVHILLVEDNPVNREITSWHLTDALDCRVDFADNGIQAVAKTLLGSYDLILMDIQMPEMDGMTATTLIRRNGYTSESVPIIGLTANILREDHQKCLAAGMNDVLHKPLTRETLLAFVRKWTADKGHGEKDLTETKEVTADRCSEKQKRLDLFKGNQEMLNRVTNIFLRDTEEKVVSIKRASEAGDCKAIAGFAHAIRGSAGNLSCQSLAEIARRLEERSKAGDFDSIPGLRNDLESELARFRAEVTKEIKPAAADQAGPAATAAEREDNPE</sequence>
<evidence type="ECO:0000256" key="6">
    <source>
        <dbReference type="ARBA" id="ARBA00022679"/>
    </source>
</evidence>
<feature type="region of interest" description="Disordered" evidence="19">
    <location>
        <begin position="1009"/>
        <end position="1031"/>
    </location>
</feature>
<feature type="domain" description="Response regulatory" evidence="22">
    <location>
        <begin position="763"/>
        <end position="881"/>
    </location>
</feature>
<dbReference type="EC" id="2.7.13.3" evidence="3"/>
<feature type="transmembrane region" description="Helical" evidence="20">
    <location>
        <begin position="211"/>
        <end position="231"/>
    </location>
</feature>
<dbReference type="PROSITE" id="PS50110">
    <property type="entry name" value="RESPONSE_REGULATORY"/>
    <property type="match status" value="1"/>
</dbReference>
<dbReference type="PROSITE" id="PS50109">
    <property type="entry name" value="HIS_KIN"/>
    <property type="match status" value="1"/>
</dbReference>
<feature type="domain" description="Histidine kinase" evidence="21">
    <location>
        <begin position="517"/>
        <end position="738"/>
    </location>
</feature>
<dbReference type="PRINTS" id="PR00344">
    <property type="entry name" value="BCTRLSENSOR"/>
</dbReference>
<evidence type="ECO:0000256" key="16">
    <source>
        <dbReference type="PROSITE-ProRule" id="PRU00110"/>
    </source>
</evidence>
<dbReference type="InterPro" id="IPR036097">
    <property type="entry name" value="HisK_dim/P_sf"/>
</dbReference>
<dbReference type="Pfam" id="PF00072">
    <property type="entry name" value="Response_reg"/>
    <property type="match status" value="1"/>
</dbReference>
<organism evidence="24 25">
    <name type="scientific">Geothermobacter hydrogeniphilus</name>
    <dbReference type="NCBI Taxonomy" id="1969733"/>
    <lineage>
        <taxon>Bacteria</taxon>
        <taxon>Pseudomonadati</taxon>
        <taxon>Thermodesulfobacteriota</taxon>
        <taxon>Desulfuromonadia</taxon>
        <taxon>Desulfuromonadales</taxon>
        <taxon>Geothermobacteraceae</taxon>
        <taxon>Geothermobacter</taxon>
    </lineage>
</organism>
<dbReference type="GO" id="GO:0005886">
    <property type="term" value="C:plasma membrane"/>
    <property type="evidence" value="ECO:0007669"/>
    <property type="project" value="UniProtKB-SubCell"/>
</dbReference>
<evidence type="ECO:0000313" key="25">
    <source>
        <dbReference type="Proteomes" id="UP000193136"/>
    </source>
</evidence>
<dbReference type="CDD" id="cd00082">
    <property type="entry name" value="HisKA"/>
    <property type="match status" value="1"/>
</dbReference>
<dbReference type="InterPro" id="IPR011006">
    <property type="entry name" value="CheY-like_superfamily"/>
</dbReference>
<keyword evidence="7 20" id="KW-0812">Transmembrane</keyword>
<evidence type="ECO:0000256" key="5">
    <source>
        <dbReference type="ARBA" id="ARBA00022553"/>
    </source>
</evidence>
<keyword evidence="11 20" id="KW-1133">Transmembrane helix</keyword>
<dbReference type="InterPro" id="IPR029016">
    <property type="entry name" value="GAF-like_dom_sf"/>
</dbReference>
<gene>
    <name evidence="24" type="ORF">B5V00_00175</name>
</gene>
<dbReference type="SUPFAM" id="SSF55781">
    <property type="entry name" value="GAF domain-like"/>
    <property type="match status" value="1"/>
</dbReference>
<dbReference type="SUPFAM" id="SSF47384">
    <property type="entry name" value="Homodimeric domain of signal transducing histidine kinase"/>
    <property type="match status" value="1"/>
</dbReference>
<feature type="domain" description="HPt" evidence="23">
    <location>
        <begin position="915"/>
        <end position="1012"/>
    </location>
</feature>
<evidence type="ECO:0000259" key="22">
    <source>
        <dbReference type="PROSITE" id="PS50110"/>
    </source>
</evidence>
<keyword evidence="5 17" id="KW-0597">Phosphoprotein</keyword>
<evidence type="ECO:0000259" key="21">
    <source>
        <dbReference type="PROSITE" id="PS50109"/>
    </source>
</evidence>
<evidence type="ECO:0000256" key="11">
    <source>
        <dbReference type="ARBA" id="ARBA00022989"/>
    </source>
</evidence>
<dbReference type="InterPro" id="IPR008207">
    <property type="entry name" value="Sig_transdc_His_kin_Hpt_dom"/>
</dbReference>
<evidence type="ECO:0000256" key="19">
    <source>
        <dbReference type="SAM" id="MobiDB-lite"/>
    </source>
</evidence>
<comment type="subcellular location">
    <subcellularLocation>
        <location evidence="2">Cell membrane</location>
        <topology evidence="2">Multi-pass membrane protein</topology>
    </subcellularLocation>
</comment>
<dbReference type="Gene3D" id="3.30.450.40">
    <property type="match status" value="1"/>
</dbReference>
<evidence type="ECO:0000256" key="8">
    <source>
        <dbReference type="ARBA" id="ARBA00022741"/>
    </source>
</evidence>
<dbReference type="InterPro" id="IPR005467">
    <property type="entry name" value="His_kinase_dom"/>
</dbReference>
<dbReference type="Pfam" id="PF01627">
    <property type="entry name" value="Hpt"/>
    <property type="match status" value="1"/>
</dbReference>
<dbReference type="GO" id="GO:0005524">
    <property type="term" value="F:ATP binding"/>
    <property type="evidence" value="ECO:0007669"/>
    <property type="project" value="UniProtKB-KW"/>
</dbReference>
<evidence type="ECO:0000256" key="3">
    <source>
        <dbReference type="ARBA" id="ARBA00012438"/>
    </source>
</evidence>
<evidence type="ECO:0000259" key="23">
    <source>
        <dbReference type="PROSITE" id="PS50894"/>
    </source>
</evidence>
<dbReference type="InterPro" id="IPR003018">
    <property type="entry name" value="GAF"/>
</dbReference>
<dbReference type="CDD" id="cd17546">
    <property type="entry name" value="REC_hyHK_CKI1_RcsC-like"/>
    <property type="match status" value="1"/>
</dbReference>
<keyword evidence="13 20" id="KW-0472">Membrane</keyword>